<dbReference type="InterPro" id="IPR002659">
    <property type="entry name" value="Glyco_trans_31"/>
</dbReference>
<dbReference type="InterPro" id="IPR002172">
    <property type="entry name" value="LDrepeatLR_classA_rpt"/>
</dbReference>
<keyword evidence="7" id="KW-0328">Glycosyltransferase</keyword>
<feature type="domain" description="EGF-like" evidence="24">
    <location>
        <begin position="138"/>
        <end position="177"/>
    </location>
</feature>
<dbReference type="PANTHER" id="PTHR11214:SF23">
    <property type="entry name" value="N-ACETYLLACTOSAMINIDE BETA-1,3-N-ACETYLGLUCOSAMINYLTRANSFERASE 3"/>
    <property type="match status" value="1"/>
</dbReference>
<feature type="disulfide bond" evidence="21">
    <location>
        <begin position="110"/>
        <end position="128"/>
    </location>
</feature>
<dbReference type="SMART" id="SM00135">
    <property type="entry name" value="LY"/>
    <property type="match status" value="5"/>
</dbReference>
<sequence>MVHNGASRTHAPSGVQGCSSEQFTCGNRRCVSLSVRCDGFDDCGDGGDEASCPTCTADAFHCAAAARCVPASAVCDGRPDCADGADEHAGACAPPAGPRPQGCSSSEFGCSNGRCVPHSWRCDGSSDCEDSSDEKNCNQNECEINNGGCSHMCVDLPLGFVCDCPAGMRLVRDVHCEAEADLCWDADVCDQTCVSSNGSFTCDCHEGYVKNLETGRCVATGDAARLVFSSSEGIGWMGKSDSSWEQIASITGTPGPIAAHIPNSTLFWSNPEHPYIYRLSLDEADKRPVVHFRGTKGTVGLAVDWIHDVLYWTSTSTRSLHMATLGGSARRVLIAALSWPTAVAVHPLLGLLFWADSGKVPRLERAGLNGQDRRALVTSDLRKPVSIALDIPRGLLYWADSEFREISRITFDGQHRKAVVESNGYVDQPFGLAVFESRVYWTDRLTGSVCSADKHSGRLLQVTQSPGMRFPAGLVIYHQLLQDTGKKMSRQQVGVAALLAMGALCLVIMLGPNLQVTNKEKTGELYQETELMSAEPLQTKKPPTKCERNVSASKLTRFSNLPLHIQDFLFYRHCRYFPMLLNVPNKCGGPQNSAHVFLLLVIKSSPANYERREVLRKTWAAERMQNGKQIRTVFLSGTSGDGYEKMRLNKLLWLENREHQDILQWDFKDSFFNLTLKQVLFMEWLDRWCPNAHFLLNGDDDIFANTDNMVEYLKEQGDGDGNKHLYVGHVLFERPVRFSGSKYYIPVQVQESDHYPPYCGGGGFLLSRFTARAIHNMSQSITLMPIDDVYIGMCLEKAGLKPDSHMGVRTTGLHIPSQKVDSFDPCYYREILLVHRCFVLICECGHYNKGIMEVFTCILSLFSLEVWEQSGEGVGVRQGNKKKRQQVGVAVLFVMGALCLVIILGPNLQDSNEENTGELYQETEFMSAEPLQTTEPPIKCERNFSASKVTGFSSLPLHIQDFLFYRHCRYFPMLLNVPNKCGGPQNSAHVFLLLVIKSSPANYERREVLRKTWAAERMQYGKQIRTVFLSGTSGDGYHKMRLNKLLWLENHEHQDILQWDFKDSFYNLTLKQVLFMEWLERWCPNAHFLLNGDDDIFANTDNMVEYLKGQSNGDGNKHLFVGSLAFYLGPIRTRGSKYYVPVQVHESDRYPPYCGGCGFLLSRFTARTIHNMSQSITLMPIDDVYIGMCLEKAGLKPESHMGVRRRVYSSYFPISQMCGVLVVFCIVLEGAIVPTAPTKGMSCHGAVSYVKKEVGGQYKGHTEKSASYQKWRKGLRRDENPTQLCQKTDSFELY</sequence>
<evidence type="ECO:0000256" key="12">
    <source>
        <dbReference type="ARBA" id="ARBA00022968"/>
    </source>
</evidence>
<evidence type="ECO:0000256" key="15">
    <source>
        <dbReference type="ARBA" id="ARBA00023136"/>
    </source>
</evidence>
<evidence type="ECO:0000256" key="7">
    <source>
        <dbReference type="ARBA" id="ARBA00022676"/>
    </source>
</evidence>
<evidence type="ECO:0000256" key="22">
    <source>
        <dbReference type="PROSITE-ProRule" id="PRU00461"/>
    </source>
</evidence>
<comment type="pathway">
    <text evidence="19">Protein modification.</text>
</comment>
<keyword evidence="15 23" id="KW-0472">Membrane</keyword>
<dbReference type="Proteomes" id="UP001239994">
    <property type="component" value="Unassembled WGS sequence"/>
</dbReference>
<keyword evidence="13 23" id="KW-1133">Transmembrane helix</keyword>
<evidence type="ECO:0000256" key="4">
    <source>
        <dbReference type="ARBA" id="ARBA00022475"/>
    </source>
</evidence>
<dbReference type="PROSITE" id="PS01209">
    <property type="entry name" value="LDLRA_1"/>
    <property type="match status" value="1"/>
</dbReference>
<keyword evidence="12" id="KW-0735">Signal-anchor</keyword>
<dbReference type="PRINTS" id="PR00261">
    <property type="entry name" value="LDLRECEPTOR"/>
</dbReference>
<accession>A0AAD8ZKF1</accession>
<keyword evidence="17" id="KW-0675">Receptor</keyword>
<feature type="disulfide bond" evidence="21">
    <location>
        <begin position="37"/>
        <end position="52"/>
    </location>
</feature>
<proteinExistence type="inferred from homology"/>
<evidence type="ECO:0000313" key="26">
    <source>
        <dbReference type="Proteomes" id="UP001239994"/>
    </source>
</evidence>
<evidence type="ECO:0000259" key="24">
    <source>
        <dbReference type="PROSITE" id="PS50026"/>
    </source>
</evidence>
<dbReference type="GO" id="GO:0030311">
    <property type="term" value="P:poly-N-acetyllactosamine biosynthetic process"/>
    <property type="evidence" value="ECO:0007669"/>
    <property type="project" value="TreeGrafter"/>
</dbReference>
<evidence type="ECO:0000256" key="3">
    <source>
        <dbReference type="ARBA" id="ARBA00008661"/>
    </source>
</evidence>
<dbReference type="Pfam" id="PF00058">
    <property type="entry name" value="Ldl_recept_b"/>
    <property type="match status" value="2"/>
</dbReference>
<dbReference type="FunFam" id="2.10.25.10:FF:000009">
    <property type="entry name" value="Low-density lipoprotein receptor isoform 1"/>
    <property type="match status" value="1"/>
</dbReference>
<dbReference type="PROSITE" id="PS50026">
    <property type="entry name" value="EGF_3"/>
    <property type="match status" value="1"/>
</dbReference>
<evidence type="ECO:0000256" key="23">
    <source>
        <dbReference type="SAM" id="Phobius"/>
    </source>
</evidence>
<feature type="transmembrane region" description="Helical" evidence="23">
    <location>
        <begin position="493"/>
        <end position="511"/>
    </location>
</feature>
<evidence type="ECO:0000256" key="21">
    <source>
        <dbReference type="PROSITE-ProRule" id="PRU00124"/>
    </source>
</evidence>
<evidence type="ECO:0000256" key="11">
    <source>
        <dbReference type="ARBA" id="ARBA00022737"/>
    </source>
</evidence>
<dbReference type="Pfam" id="PF14670">
    <property type="entry name" value="FXa_inhibition"/>
    <property type="match status" value="1"/>
</dbReference>
<feature type="disulfide bond" evidence="21">
    <location>
        <begin position="103"/>
        <end position="115"/>
    </location>
</feature>
<dbReference type="InterPro" id="IPR001881">
    <property type="entry name" value="EGF-like_Ca-bd_dom"/>
</dbReference>
<keyword evidence="14" id="KW-0333">Golgi apparatus</keyword>
<dbReference type="GO" id="GO:0008499">
    <property type="term" value="F:N-acetyl-beta-D-glucosaminide beta-(1,3)-galactosyltransferase activity"/>
    <property type="evidence" value="ECO:0007669"/>
    <property type="project" value="UniProtKB-ARBA"/>
</dbReference>
<dbReference type="PROSITE" id="PS50068">
    <property type="entry name" value="LDLRA_2"/>
    <property type="match status" value="3"/>
</dbReference>
<dbReference type="Gene3D" id="2.120.10.30">
    <property type="entry name" value="TolB, C-terminal domain"/>
    <property type="match status" value="1"/>
</dbReference>
<dbReference type="InterPro" id="IPR000742">
    <property type="entry name" value="EGF"/>
</dbReference>
<dbReference type="GO" id="GO:0000139">
    <property type="term" value="C:Golgi membrane"/>
    <property type="evidence" value="ECO:0007669"/>
    <property type="project" value="UniProtKB-SubCell"/>
</dbReference>
<dbReference type="FunFam" id="2.120.10.30:FF:000241">
    <property type="entry name" value="Low-density lipoprotein receptor-related protein 6"/>
    <property type="match status" value="1"/>
</dbReference>
<organism evidence="25 26">
    <name type="scientific">Electrophorus voltai</name>
    <dbReference type="NCBI Taxonomy" id="2609070"/>
    <lineage>
        <taxon>Eukaryota</taxon>
        <taxon>Metazoa</taxon>
        <taxon>Chordata</taxon>
        <taxon>Craniata</taxon>
        <taxon>Vertebrata</taxon>
        <taxon>Euteleostomi</taxon>
        <taxon>Actinopterygii</taxon>
        <taxon>Neopterygii</taxon>
        <taxon>Teleostei</taxon>
        <taxon>Ostariophysi</taxon>
        <taxon>Gymnotiformes</taxon>
        <taxon>Gymnotoidei</taxon>
        <taxon>Gymnotidae</taxon>
        <taxon>Electrophorus</taxon>
    </lineage>
</organism>
<dbReference type="Gene3D" id="4.10.400.10">
    <property type="entry name" value="Low-density Lipoprotein Receptor"/>
    <property type="match status" value="3"/>
</dbReference>
<keyword evidence="18" id="KW-0325">Glycoprotein</keyword>
<dbReference type="SUPFAM" id="SSF57424">
    <property type="entry name" value="LDL receptor-like module"/>
    <property type="match status" value="3"/>
</dbReference>
<dbReference type="InterPro" id="IPR000152">
    <property type="entry name" value="EGF-type_Asp/Asn_hydroxyl_site"/>
</dbReference>
<evidence type="ECO:0000256" key="18">
    <source>
        <dbReference type="ARBA" id="ARBA00023180"/>
    </source>
</evidence>
<dbReference type="GO" id="GO:0016266">
    <property type="term" value="P:protein O-linked glycosylation via N-acetyl-galactosamine"/>
    <property type="evidence" value="ECO:0007669"/>
    <property type="project" value="UniProtKB-ARBA"/>
</dbReference>
<keyword evidence="4" id="KW-1003">Cell membrane</keyword>
<dbReference type="InterPro" id="IPR023415">
    <property type="entry name" value="LDLR_class-A_CS"/>
</dbReference>
<evidence type="ECO:0000256" key="10">
    <source>
        <dbReference type="ARBA" id="ARBA00022729"/>
    </source>
</evidence>
<dbReference type="InterPro" id="IPR000033">
    <property type="entry name" value="LDLR_classB_rpt"/>
</dbReference>
<dbReference type="GO" id="GO:0005509">
    <property type="term" value="F:calcium ion binding"/>
    <property type="evidence" value="ECO:0007669"/>
    <property type="project" value="InterPro"/>
</dbReference>
<keyword evidence="9 23" id="KW-0812">Transmembrane</keyword>
<dbReference type="PANTHER" id="PTHR11214">
    <property type="entry name" value="BETA-1,3-N-ACETYLGLUCOSAMINYLTRANSFERASE"/>
    <property type="match status" value="1"/>
</dbReference>
<dbReference type="Pfam" id="PF01762">
    <property type="entry name" value="Galactosyl_T"/>
    <property type="match status" value="2"/>
</dbReference>
<comment type="caution">
    <text evidence="25">The sequence shown here is derived from an EMBL/GenBank/DDBJ whole genome shotgun (WGS) entry which is preliminary data.</text>
</comment>
<evidence type="ECO:0000256" key="16">
    <source>
        <dbReference type="ARBA" id="ARBA00023157"/>
    </source>
</evidence>
<dbReference type="CDD" id="cd00112">
    <property type="entry name" value="LDLa"/>
    <property type="match status" value="2"/>
</dbReference>
<dbReference type="FunFam" id="4.10.400.10:FF:000034">
    <property type="entry name" value="Low-density lipoprotein receptor-related protein 2"/>
    <property type="match status" value="1"/>
</dbReference>
<dbReference type="SUPFAM" id="SSF63825">
    <property type="entry name" value="YWTD domain"/>
    <property type="match status" value="1"/>
</dbReference>
<keyword evidence="8" id="KW-0808">Transferase</keyword>
<gene>
    <name evidence="25" type="ORF">P4O66_004680</name>
</gene>
<keyword evidence="11" id="KW-0677">Repeat</keyword>
<dbReference type="Pfam" id="PF00057">
    <property type="entry name" value="Ldl_recept_a"/>
    <property type="match status" value="3"/>
</dbReference>
<dbReference type="GO" id="GO:0006897">
    <property type="term" value="P:endocytosis"/>
    <property type="evidence" value="ECO:0007669"/>
    <property type="project" value="UniProtKB-KW"/>
</dbReference>
<dbReference type="SMART" id="SM00181">
    <property type="entry name" value="EGF"/>
    <property type="match status" value="3"/>
</dbReference>
<dbReference type="Gene3D" id="2.10.25.10">
    <property type="entry name" value="Laminin"/>
    <property type="match status" value="2"/>
</dbReference>
<evidence type="ECO:0000256" key="14">
    <source>
        <dbReference type="ARBA" id="ARBA00023034"/>
    </source>
</evidence>
<feature type="repeat" description="LDL-receptor class B" evidence="22">
    <location>
        <begin position="308"/>
        <end position="349"/>
    </location>
</feature>
<dbReference type="SMART" id="SM00179">
    <property type="entry name" value="EGF_CA"/>
    <property type="match status" value="2"/>
</dbReference>
<feature type="disulfide bond" evidence="21">
    <location>
        <begin position="18"/>
        <end position="30"/>
    </location>
</feature>
<comment type="similarity">
    <text evidence="3">Belongs to the glycosyltransferase 31 family.</text>
</comment>
<dbReference type="EMBL" id="JAROKS010000009">
    <property type="protein sequence ID" value="KAK1801013.1"/>
    <property type="molecule type" value="Genomic_DNA"/>
</dbReference>
<feature type="transmembrane region" description="Helical" evidence="23">
    <location>
        <begin position="887"/>
        <end position="905"/>
    </location>
</feature>
<dbReference type="GO" id="GO:0005886">
    <property type="term" value="C:plasma membrane"/>
    <property type="evidence" value="ECO:0007669"/>
    <property type="project" value="UniProtKB-SubCell"/>
</dbReference>
<evidence type="ECO:0000256" key="19">
    <source>
        <dbReference type="ARBA" id="ARBA00043952"/>
    </source>
</evidence>
<dbReference type="PROSITE" id="PS51120">
    <property type="entry name" value="LDLRB"/>
    <property type="match status" value="3"/>
</dbReference>
<comment type="caution">
    <text evidence="20">Lacks conserved residue(s) required for the propagation of feature annotation.</text>
</comment>
<reference evidence="25" key="1">
    <citation type="submission" date="2023-03" db="EMBL/GenBank/DDBJ databases">
        <title>Electrophorus voltai genome.</title>
        <authorList>
            <person name="Bian C."/>
        </authorList>
    </citation>
    <scope>NUCLEOTIDE SEQUENCE</scope>
    <source>
        <strain evidence="25">CB-2022</strain>
        <tissue evidence="25">Muscle</tissue>
    </source>
</reference>
<protein>
    <recommendedName>
        <fullName evidence="24">EGF-like domain-containing protein</fullName>
    </recommendedName>
</protein>
<evidence type="ECO:0000256" key="13">
    <source>
        <dbReference type="ARBA" id="ARBA00022989"/>
    </source>
</evidence>
<evidence type="ECO:0000256" key="20">
    <source>
        <dbReference type="PROSITE-ProRule" id="PRU00076"/>
    </source>
</evidence>
<dbReference type="InterPro" id="IPR036055">
    <property type="entry name" value="LDL_receptor-like_sf"/>
</dbReference>
<dbReference type="PROSITE" id="PS00010">
    <property type="entry name" value="ASX_HYDROXYL"/>
    <property type="match status" value="1"/>
</dbReference>
<keyword evidence="16 21" id="KW-1015">Disulfide bond</keyword>
<evidence type="ECO:0000256" key="6">
    <source>
        <dbReference type="ARBA" id="ARBA00022583"/>
    </source>
</evidence>
<evidence type="ECO:0000256" key="1">
    <source>
        <dbReference type="ARBA" id="ARBA00004251"/>
    </source>
</evidence>
<keyword evidence="6" id="KW-0254">Endocytosis</keyword>
<keyword evidence="5 20" id="KW-0245">EGF-like domain</keyword>
<name>A0AAD8ZKF1_9TELE</name>
<feature type="repeat" description="LDL-receptor class B" evidence="22">
    <location>
        <begin position="350"/>
        <end position="393"/>
    </location>
</feature>
<evidence type="ECO:0000256" key="8">
    <source>
        <dbReference type="ARBA" id="ARBA00022679"/>
    </source>
</evidence>
<comment type="subcellular location">
    <subcellularLocation>
        <location evidence="1">Cell membrane</location>
        <topology evidence="1">Single-pass type I membrane protein</topology>
    </subcellularLocation>
    <subcellularLocation>
        <location evidence="2">Golgi apparatus membrane</location>
        <topology evidence="2">Single-pass type II membrane protein</topology>
    </subcellularLocation>
</comment>
<feature type="repeat" description="LDL-receptor class B" evidence="22">
    <location>
        <begin position="394"/>
        <end position="438"/>
    </location>
</feature>
<evidence type="ECO:0000313" key="25">
    <source>
        <dbReference type="EMBL" id="KAK1801013.1"/>
    </source>
</evidence>
<feature type="disulfide bond" evidence="21">
    <location>
        <begin position="122"/>
        <end position="137"/>
    </location>
</feature>
<dbReference type="FunFam" id="3.90.550.50:FF:000009">
    <property type="entry name" value="Hexosyltransferase"/>
    <property type="match status" value="2"/>
</dbReference>
<dbReference type="SMART" id="SM00192">
    <property type="entry name" value="LDLa"/>
    <property type="match status" value="3"/>
</dbReference>
<evidence type="ECO:0000256" key="5">
    <source>
        <dbReference type="ARBA" id="ARBA00022536"/>
    </source>
</evidence>
<keyword evidence="26" id="KW-1185">Reference proteome</keyword>
<dbReference type="Gene3D" id="3.90.550.50">
    <property type="match status" value="2"/>
</dbReference>
<evidence type="ECO:0000256" key="9">
    <source>
        <dbReference type="ARBA" id="ARBA00022692"/>
    </source>
</evidence>
<dbReference type="CDD" id="cd00054">
    <property type="entry name" value="EGF_CA"/>
    <property type="match status" value="1"/>
</dbReference>
<evidence type="ECO:0000256" key="17">
    <source>
        <dbReference type="ARBA" id="ARBA00023170"/>
    </source>
</evidence>
<keyword evidence="10" id="KW-0732">Signal</keyword>
<dbReference type="SUPFAM" id="SSF57196">
    <property type="entry name" value="EGF/Laminin"/>
    <property type="match status" value="2"/>
</dbReference>
<dbReference type="InterPro" id="IPR011042">
    <property type="entry name" value="6-blade_b-propeller_TolB-like"/>
</dbReference>
<feature type="disulfide bond" evidence="21">
    <location>
        <begin position="25"/>
        <end position="43"/>
    </location>
</feature>
<evidence type="ECO:0000256" key="2">
    <source>
        <dbReference type="ARBA" id="ARBA00004323"/>
    </source>
</evidence>